<dbReference type="PANTHER" id="PTHR42693:SF53">
    <property type="entry name" value="ENDO-4-O-SULFATASE"/>
    <property type="match status" value="1"/>
</dbReference>
<dbReference type="EMBL" id="JAUJEA010000008">
    <property type="protein sequence ID" value="MDN5203685.1"/>
    <property type="molecule type" value="Genomic_DNA"/>
</dbReference>
<name>A0ABT8KW55_9BACT</name>
<dbReference type="Gene3D" id="3.40.720.10">
    <property type="entry name" value="Alkaline Phosphatase, subunit A"/>
    <property type="match status" value="1"/>
</dbReference>
<proteinExistence type="inferred from homology"/>
<feature type="domain" description="Sulfatase N-terminal" evidence="5">
    <location>
        <begin position="41"/>
        <end position="348"/>
    </location>
</feature>
<dbReference type="RefSeq" id="WP_346753708.1">
    <property type="nucleotide sequence ID" value="NZ_JAUJEA010000008.1"/>
</dbReference>
<keyword evidence="4" id="KW-0732">Signal</keyword>
<evidence type="ECO:0000313" key="7">
    <source>
        <dbReference type="Proteomes" id="UP001172082"/>
    </source>
</evidence>
<feature type="region of interest" description="Disordered" evidence="3">
    <location>
        <begin position="464"/>
        <end position="487"/>
    </location>
</feature>
<gene>
    <name evidence="6" type="ORF">QQ008_20010</name>
</gene>
<evidence type="ECO:0000256" key="2">
    <source>
        <dbReference type="ARBA" id="ARBA00022801"/>
    </source>
</evidence>
<evidence type="ECO:0000313" key="6">
    <source>
        <dbReference type="EMBL" id="MDN5203685.1"/>
    </source>
</evidence>
<dbReference type="InterPro" id="IPR000917">
    <property type="entry name" value="Sulfatase_N"/>
</dbReference>
<sequence>MKHVCVFSKYLFVLLSLLYLVACGAPDKQKEKEQEASKEPPNIVIIFTDDQGYQDVGCYGSPDIQTPNLDQMASEGIRFTNFYVSQPVCSASRASLLTGCYPNRLGIHGALWPGAEMGLNPDETTIAEMLKPLGYATAIYGKWHLGDVPELLPERQGFDDYYGLPYSNDMWPHHPEGMKFPDLPLIDGEEIIAYNPDQTKLTTTYTEKAVEFIEQNKDRPFFLYLPHSMPHVPLFVSDKFKGKSPRGLYGDVIMEIDWSVGEILKTLEQYDLEENTLVIFTSDNGPWLSYGEHSGSALPLREGKGTTWEGGVRVPCIMKWPSNIPAGKVSNISAMTIDLLPTIAEFTGAQLPEKKIDGKSIAPIVLGKANAKNPHEAYYFYYRRNELQAVLSDHWKLYLPHTYRSLNGREGGKEGFPVKYDMNEMDVELYNVRDDISETKNVASEHQDIVEKLLALADKSREELGDALTNKEGKGVRPVGKVQVEKE</sequence>
<keyword evidence="2" id="KW-0378">Hydrolase</keyword>
<dbReference type="CDD" id="cd16026">
    <property type="entry name" value="GALNS_like"/>
    <property type="match status" value="1"/>
</dbReference>
<reference evidence="6" key="1">
    <citation type="submission" date="2023-06" db="EMBL/GenBank/DDBJ databases">
        <title>Genomic of Parafulvivirga corallium.</title>
        <authorList>
            <person name="Wang G."/>
        </authorList>
    </citation>
    <scope>NUCLEOTIDE SEQUENCE</scope>
    <source>
        <strain evidence="6">BMA10</strain>
    </source>
</reference>
<dbReference type="InterPro" id="IPR050738">
    <property type="entry name" value="Sulfatase"/>
</dbReference>
<evidence type="ECO:0000256" key="1">
    <source>
        <dbReference type="ARBA" id="ARBA00008779"/>
    </source>
</evidence>
<protein>
    <submittedName>
        <fullName evidence="6">Sulfatase</fullName>
    </submittedName>
</protein>
<evidence type="ECO:0000256" key="4">
    <source>
        <dbReference type="SAM" id="SignalP"/>
    </source>
</evidence>
<dbReference type="Pfam" id="PF00884">
    <property type="entry name" value="Sulfatase"/>
    <property type="match status" value="1"/>
</dbReference>
<feature type="compositionally biased region" description="Basic and acidic residues" evidence="3">
    <location>
        <begin position="464"/>
        <end position="475"/>
    </location>
</feature>
<dbReference type="Proteomes" id="UP001172082">
    <property type="component" value="Unassembled WGS sequence"/>
</dbReference>
<keyword evidence="7" id="KW-1185">Reference proteome</keyword>
<feature type="signal peptide" evidence="4">
    <location>
        <begin position="1"/>
        <end position="24"/>
    </location>
</feature>
<organism evidence="6 7">
    <name type="scientific">Splendidivirga corallicola</name>
    <dbReference type="NCBI Taxonomy" id="3051826"/>
    <lineage>
        <taxon>Bacteria</taxon>
        <taxon>Pseudomonadati</taxon>
        <taxon>Bacteroidota</taxon>
        <taxon>Cytophagia</taxon>
        <taxon>Cytophagales</taxon>
        <taxon>Splendidivirgaceae</taxon>
        <taxon>Splendidivirga</taxon>
    </lineage>
</organism>
<accession>A0ABT8KW55</accession>
<dbReference type="SUPFAM" id="SSF53649">
    <property type="entry name" value="Alkaline phosphatase-like"/>
    <property type="match status" value="1"/>
</dbReference>
<dbReference type="PANTHER" id="PTHR42693">
    <property type="entry name" value="ARYLSULFATASE FAMILY MEMBER"/>
    <property type="match status" value="1"/>
</dbReference>
<comment type="similarity">
    <text evidence="1">Belongs to the sulfatase family.</text>
</comment>
<evidence type="ECO:0000256" key="3">
    <source>
        <dbReference type="SAM" id="MobiDB-lite"/>
    </source>
</evidence>
<evidence type="ECO:0000259" key="5">
    <source>
        <dbReference type="Pfam" id="PF00884"/>
    </source>
</evidence>
<feature type="chain" id="PRO_5046509373" evidence="4">
    <location>
        <begin position="25"/>
        <end position="487"/>
    </location>
</feature>
<comment type="caution">
    <text evidence="6">The sequence shown here is derived from an EMBL/GenBank/DDBJ whole genome shotgun (WGS) entry which is preliminary data.</text>
</comment>
<dbReference type="InterPro" id="IPR017850">
    <property type="entry name" value="Alkaline_phosphatase_core_sf"/>
</dbReference>
<dbReference type="Gene3D" id="3.30.1120.10">
    <property type="match status" value="1"/>
</dbReference>